<protein>
    <submittedName>
        <fullName evidence="2">Uncharacterized protein</fullName>
    </submittedName>
</protein>
<proteinExistence type="predicted"/>
<feature type="compositionally biased region" description="Polar residues" evidence="1">
    <location>
        <begin position="173"/>
        <end position="188"/>
    </location>
</feature>
<name>A0A5B7GA34_PORTR</name>
<evidence type="ECO:0000256" key="1">
    <source>
        <dbReference type="SAM" id="MobiDB-lite"/>
    </source>
</evidence>
<dbReference type="Proteomes" id="UP000324222">
    <property type="component" value="Unassembled WGS sequence"/>
</dbReference>
<dbReference type="AlphaFoldDB" id="A0A5B7GA34"/>
<feature type="compositionally biased region" description="Basic and acidic residues" evidence="1">
    <location>
        <begin position="190"/>
        <end position="203"/>
    </location>
</feature>
<sequence>MWGGLGVGRQACPAAPAVVASSSRGHECFCLPDQRPAGRLSSRCCPTPPHAAPPLPQRRGGAVTGSHKVPTYPRRSSYDRGCNSCARVISWPNSPPRRALLPAGPLLWWWWRVAEGSGDESCGATPTRATPAADHCHKRVSCNACLAADPPLLLSCLSTWQILLQRRRGRGQSPQSTAGASTKATVRSSTRHEARQREGGARRDCVVDMNIHERDYESSTSTTGIEKGRHLWPTYITHFHSHSSPLLDVKLKGKALRPDKSRRQDIGDTTITSCSSSSSYSCSFVTPNKRLLQSLRYLLVAVELRCRCSPATPAQTTGQEQTVTAGVTSLGLARDKAAVAPSLHPVSSSSSSSSFSSDLSASVTSGQHVILTHAMPVRSSGLTSGDAITWCGLRAACGWAGRCRGADYPV</sequence>
<feature type="region of interest" description="Disordered" evidence="1">
    <location>
        <begin position="48"/>
        <end position="70"/>
    </location>
</feature>
<keyword evidence="3" id="KW-1185">Reference proteome</keyword>
<evidence type="ECO:0000313" key="2">
    <source>
        <dbReference type="EMBL" id="MPC54469.1"/>
    </source>
</evidence>
<comment type="caution">
    <text evidence="2">The sequence shown here is derived from an EMBL/GenBank/DDBJ whole genome shotgun (WGS) entry which is preliminary data.</text>
</comment>
<organism evidence="2 3">
    <name type="scientific">Portunus trituberculatus</name>
    <name type="common">Swimming crab</name>
    <name type="synonym">Neptunus trituberculatus</name>
    <dbReference type="NCBI Taxonomy" id="210409"/>
    <lineage>
        <taxon>Eukaryota</taxon>
        <taxon>Metazoa</taxon>
        <taxon>Ecdysozoa</taxon>
        <taxon>Arthropoda</taxon>
        <taxon>Crustacea</taxon>
        <taxon>Multicrustacea</taxon>
        <taxon>Malacostraca</taxon>
        <taxon>Eumalacostraca</taxon>
        <taxon>Eucarida</taxon>
        <taxon>Decapoda</taxon>
        <taxon>Pleocyemata</taxon>
        <taxon>Brachyura</taxon>
        <taxon>Eubrachyura</taxon>
        <taxon>Portunoidea</taxon>
        <taxon>Portunidae</taxon>
        <taxon>Portuninae</taxon>
        <taxon>Portunus</taxon>
    </lineage>
</organism>
<feature type="region of interest" description="Disordered" evidence="1">
    <location>
        <begin position="168"/>
        <end position="203"/>
    </location>
</feature>
<accession>A0A5B7GA34</accession>
<evidence type="ECO:0000313" key="3">
    <source>
        <dbReference type="Proteomes" id="UP000324222"/>
    </source>
</evidence>
<dbReference type="EMBL" id="VSRR010012379">
    <property type="protein sequence ID" value="MPC54469.1"/>
    <property type="molecule type" value="Genomic_DNA"/>
</dbReference>
<reference evidence="2 3" key="1">
    <citation type="submission" date="2019-05" db="EMBL/GenBank/DDBJ databases">
        <title>Another draft genome of Portunus trituberculatus and its Hox gene families provides insights of decapod evolution.</title>
        <authorList>
            <person name="Jeong J.-H."/>
            <person name="Song I."/>
            <person name="Kim S."/>
            <person name="Choi T."/>
            <person name="Kim D."/>
            <person name="Ryu S."/>
            <person name="Kim W."/>
        </authorList>
    </citation>
    <scope>NUCLEOTIDE SEQUENCE [LARGE SCALE GENOMIC DNA]</scope>
    <source>
        <tissue evidence="2">Muscle</tissue>
    </source>
</reference>
<gene>
    <name evidence="2" type="ORF">E2C01_048387</name>
</gene>